<protein>
    <submittedName>
        <fullName evidence="1">Uncharacterized protein</fullName>
    </submittedName>
</protein>
<keyword evidence="2" id="KW-1185">Reference proteome</keyword>
<dbReference type="RefSeq" id="XP_019037658.1">
    <property type="nucleotide sequence ID" value="XM_019185088.1"/>
</dbReference>
<proteinExistence type="predicted"/>
<dbReference type="EMBL" id="KV454212">
    <property type="protein sequence ID" value="ODQ58451.1"/>
    <property type="molecule type" value="Genomic_DNA"/>
</dbReference>
<dbReference type="GeneID" id="30202334"/>
<name>A0A1E3NZ04_WICAA</name>
<organism evidence="1 2">
    <name type="scientific">Wickerhamomyces anomalus (strain ATCC 58044 / CBS 1984 / NCYC 433 / NRRL Y-366-8)</name>
    <name type="common">Yeast</name>
    <name type="synonym">Hansenula anomala</name>
    <dbReference type="NCBI Taxonomy" id="683960"/>
    <lineage>
        <taxon>Eukaryota</taxon>
        <taxon>Fungi</taxon>
        <taxon>Dikarya</taxon>
        <taxon>Ascomycota</taxon>
        <taxon>Saccharomycotina</taxon>
        <taxon>Saccharomycetes</taxon>
        <taxon>Phaffomycetales</taxon>
        <taxon>Wickerhamomycetaceae</taxon>
        <taxon>Wickerhamomyces</taxon>
    </lineage>
</organism>
<sequence length="225" mass="25997">MRMNQRINQVYEVNMMLVKRRNELENELENELIGNLSLMSNSISTAEVSQYSLNASCIFTIDQVLDYQIEDLGNTKGKLVLLEDIKIKNANELFNDILADFNSLLYEDKLNRKKHLRIPNVILMKDCEDANEQELDITAFESSTTSLCPYLKASTQQILDGKVIDGNLKREDIINNIHDSLNSTFNITITIKKNQFKNNVLKQIHATKFEQVNRNKKIKLEINEN</sequence>
<evidence type="ECO:0000313" key="2">
    <source>
        <dbReference type="Proteomes" id="UP000094112"/>
    </source>
</evidence>
<dbReference type="AlphaFoldDB" id="A0A1E3NZ04"/>
<accession>A0A1E3NZ04</accession>
<dbReference type="Proteomes" id="UP000094112">
    <property type="component" value="Unassembled WGS sequence"/>
</dbReference>
<evidence type="ECO:0000313" key="1">
    <source>
        <dbReference type="EMBL" id="ODQ58451.1"/>
    </source>
</evidence>
<reference evidence="1 2" key="1">
    <citation type="journal article" date="2016" name="Proc. Natl. Acad. Sci. U.S.A.">
        <title>Comparative genomics of biotechnologically important yeasts.</title>
        <authorList>
            <person name="Riley R."/>
            <person name="Haridas S."/>
            <person name="Wolfe K.H."/>
            <person name="Lopes M.R."/>
            <person name="Hittinger C.T."/>
            <person name="Goeker M."/>
            <person name="Salamov A.A."/>
            <person name="Wisecaver J.H."/>
            <person name="Long T.M."/>
            <person name="Calvey C.H."/>
            <person name="Aerts A.L."/>
            <person name="Barry K.W."/>
            <person name="Choi C."/>
            <person name="Clum A."/>
            <person name="Coughlan A.Y."/>
            <person name="Deshpande S."/>
            <person name="Douglass A.P."/>
            <person name="Hanson S.J."/>
            <person name="Klenk H.-P."/>
            <person name="LaButti K.M."/>
            <person name="Lapidus A."/>
            <person name="Lindquist E.A."/>
            <person name="Lipzen A.M."/>
            <person name="Meier-Kolthoff J.P."/>
            <person name="Ohm R.A."/>
            <person name="Otillar R.P."/>
            <person name="Pangilinan J.L."/>
            <person name="Peng Y."/>
            <person name="Rokas A."/>
            <person name="Rosa C.A."/>
            <person name="Scheuner C."/>
            <person name="Sibirny A.A."/>
            <person name="Slot J.C."/>
            <person name="Stielow J.B."/>
            <person name="Sun H."/>
            <person name="Kurtzman C.P."/>
            <person name="Blackwell M."/>
            <person name="Grigoriev I.V."/>
            <person name="Jeffries T.W."/>
        </authorList>
    </citation>
    <scope>NUCLEOTIDE SEQUENCE [LARGE SCALE GENOMIC DNA]</scope>
    <source>
        <strain evidence="2">ATCC 58044 / CBS 1984 / NCYC 433 / NRRL Y-366-8</strain>
    </source>
</reference>
<gene>
    <name evidence="1" type="ORF">WICANDRAFT_80590</name>
</gene>